<evidence type="ECO:0000256" key="1">
    <source>
        <dbReference type="SAM" id="Phobius"/>
    </source>
</evidence>
<gene>
    <name evidence="2" type="ORF">PanWU01x14_199570</name>
</gene>
<evidence type="ECO:0000313" key="2">
    <source>
        <dbReference type="EMBL" id="PON53795.1"/>
    </source>
</evidence>
<dbReference type="SUPFAM" id="SSF48264">
    <property type="entry name" value="Cytochrome P450"/>
    <property type="match status" value="1"/>
</dbReference>
<dbReference type="EMBL" id="JXTB01000202">
    <property type="protein sequence ID" value="PON53795.1"/>
    <property type="molecule type" value="Genomic_DNA"/>
</dbReference>
<dbReference type="InterPro" id="IPR001128">
    <property type="entry name" value="Cyt_P450"/>
</dbReference>
<proteinExistence type="predicted"/>
<keyword evidence="1" id="KW-0812">Transmembrane</keyword>
<accession>A0A2P5BYG2</accession>
<sequence>MVTTLTYDTTSLFFTLTTIFVFIWYAWMYIKAKNHRTTPLPAGPRGLPLVGNLLGLDPELYCYFAGLAHVYGPIFKLQLGSKLRIVVTSPPLGREVLKEKGVVFANRDVLDAIRNCIYGVNDVAWTPYGPEWWMLRKVCVSKMLSNTTLDSFYSLRRQEVGSGRVAPST</sequence>
<dbReference type="GO" id="GO:0004497">
    <property type="term" value="F:monooxygenase activity"/>
    <property type="evidence" value="ECO:0007669"/>
    <property type="project" value="InterPro"/>
</dbReference>
<keyword evidence="1" id="KW-1133">Transmembrane helix</keyword>
<dbReference type="AlphaFoldDB" id="A0A2P5BYG2"/>
<dbReference type="OrthoDB" id="2789670at2759"/>
<dbReference type="PRINTS" id="PR00463">
    <property type="entry name" value="EP450I"/>
</dbReference>
<dbReference type="GO" id="GO:0020037">
    <property type="term" value="F:heme binding"/>
    <property type="evidence" value="ECO:0007669"/>
    <property type="project" value="InterPro"/>
</dbReference>
<organism evidence="2 3">
    <name type="scientific">Parasponia andersonii</name>
    <name type="common">Sponia andersonii</name>
    <dbReference type="NCBI Taxonomy" id="3476"/>
    <lineage>
        <taxon>Eukaryota</taxon>
        <taxon>Viridiplantae</taxon>
        <taxon>Streptophyta</taxon>
        <taxon>Embryophyta</taxon>
        <taxon>Tracheophyta</taxon>
        <taxon>Spermatophyta</taxon>
        <taxon>Magnoliopsida</taxon>
        <taxon>eudicotyledons</taxon>
        <taxon>Gunneridae</taxon>
        <taxon>Pentapetalae</taxon>
        <taxon>rosids</taxon>
        <taxon>fabids</taxon>
        <taxon>Rosales</taxon>
        <taxon>Cannabaceae</taxon>
        <taxon>Parasponia</taxon>
    </lineage>
</organism>
<dbReference type="GO" id="GO:0005506">
    <property type="term" value="F:iron ion binding"/>
    <property type="evidence" value="ECO:0007669"/>
    <property type="project" value="InterPro"/>
</dbReference>
<evidence type="ECO:0000313" key="3">
    <source>
        <dbReference type="Proteomes" id="UP000237105"/>
    </source>
</evidence>
<protein>
    <submittedName>
        <fullName evidence="2">Cytochrome P450, E-class, group I</fullName>
    </submittedName>
</protein>
<keyword evidence="1" id="KW-0472">Membrane</keyword>
<dbReference type="InterPro" id="IPR002401">
    <property type="entry name" value="Cyt_P450_E_grp-I"/>
</dbReference>
<keyword evidence="3" id="KW-1185">Reference proteome</keyword>
<dbReference type="PANTHER" id="PTHR47951">
    <property type="entry name" value="OS08G0547900 PROTEIN"/>
    <property type="match status" value="1"/>
</dbReference>
<dbReference type="Gene3D" id="1.10.630.10">
    <property type="entry name" value="Cytochrome P450"/>
    <property type="match status" value="1"/>
</dbReference>
<comment type="caution">
    <text evidence="2">The sequence shown here is derived from an EMBL/GenBank/DDBJ whole genome shotgun (WGS) entry which is preliminary data.</text>
</comment>
<name>A0A2P5BYG2_PARAD</name>
<dbReference type="Pfam" id="PF00067">
    <property type="entry name" value="p450"/>
    <property type="match status" value="1"/>
</dbReference>
<reference evidence="3" key="1">
    <citation type="submission" date="2016-06" db="EMBL/GenBank/DDBJ databases">
        <title>Parallel loss of symbiosis genes in relatives of nitrogen-fixing non-legume Parasponia.</title>
        <authorList>
            <person name="Van Velzen R."/>
            <person name="Holmer R."/>
            <person name="Bu F."/>
            <person name="Rutten L."/>
            <person name="Van Zeijl A."/>
            <person name="Liu W."/>
            <person name="Santuari L."/>
            <person name="Cao Q."/>
            <person name="Sharma T."/>
            <person name="Shen D."/>
            <person name="Roswanjaya Y."/>
            <person name="Wardhani T."/>
            <person name="Kalhor M.S."/>
            <person name="Jansen J."/>
            <person name="Van den Hoogen J."/>
            <person name="Gungor B."/>
            <person name="Hartog M."/>
            <person name="Hontelez J."/>
            <person name="Verver J."/>
            <person name="Yang W.-C."/>
            <person name="Schijlen E."/>
            <person name="Repin R."/>
            <person name="Schilthuizen M."/>
            <person name="Schranz E."/>
            <person name="Heidstra R."/>
            <person name="Miyata K."/>
            <person name="Fedorova E."/>
            <person name="Kohlen W."/>
            <person name="Bisseling T."/>
            <person name="Smit S."/>
            <person name="Geurts R."/>
        </authorList>
    </citation>
    <scope>NUCLEOTIDE SEQUENCE [LARGE SCALE GENOMIC DNA]</scope>
    <source>
        <strain evidence="3">cv. WU1-14</strain>
    </source>
</reference>
<dbReference type="STRING" id="3476.A0A2P5BYG2"/>
<dbReference type="InterPro" id="IPR036396">
    <property type="entry name" value="Cyt_P450_sf"/>
</dbReference>
<feature type="transmembrane region" description="Helical" evidence="1">
    <location>
        <begin position="12"/>
        <end position="30"/>
    </location>
</feature>
<dbReference type="Proteomes" id="UP000237105">
    <property type="component" value="Unassembled WGS sequence"/>
</dbReference>
<dbReference type="PANTHER" id="PTHR47951:SF3">
    <property type="entry name" value="CYTOCHROME P450, FAMILY 706, SUBFAMILY A, POLYPEPTIDE 4"/>
    <property type="match status" value="1"/>
</dbReference>
<dbReference type="GO" id="GO:0016705">
    <property type="term" value="F:oxidoreductase activity, acting on paired donors, with incorporation or reduction of molecular oxygen"/>
    <property type="evidence" value="ECO:0007669"/>
    <property type="project" value="InterPro"/>
</dbReference>